<dbReference type="OrthoDB" id="1740265at2759"/>
<dbReference type="InterPro" id="IPR045857">
    <property type="entry name" value="O16G_dom_2"/>
</dbReference>
<dbReference type="InterPro" id="IPR006047">
    <property type="entry name" value="GH13_cat_dom"/>
</dbReference>
<evidence type="ECO:0000259" key="3">
    <source>
        <dbReference type="Pfam" id="PF00128"/>
    </source>
</evidence>
<evidence type="ECO:0000313" key="5">
    <source>
        <dbReference type="Proteomes" id="UP000699462"/>
    </source>
</evidence>
<gene>
    <name evidence="4" type="ORF">P879_03114</name>
</gene>
<feature type="compositionally biased region" description="Basic and acidic residues" evidence="1">
    <location>
        <begin position="68"/>
        <end position="78"/>
    </location>
</feature>
<reference evidence="4 5" key="1">
    <citation type="submission" date="2019-07" db="EMBL/GenBank/DDBJ databases">
        <title>Annotation for the trematode Paragonimus westermani.</title>
        <authorList>
            <person name="Choi Y.-J."/>
        </authorList>
    </citation>
    <scope>NUCLEOTIDE SEQUENCE [LARGE SCALE GENOMIC DNA]</scope>
    <source>
        <strain evidence="4">180907_Pwestermani</strain>
    </source>
</reference>
<dbReference type="PANTHER" id="PTHR10357:SF179">
    <property type="entry name" value="NEUTRAL AND BASIC AMINO ACID TRANSPORT PROTEIN RBAT"/>
    <property type="match status" value="1"/>
</dbReference>
<keyword evidence="2" id="KW-0812">Transmembrane</keyword>
<sequence length="671" mass="76904">MRNRVQRHSDSRPMLHNGIKNRYLAWVCNRYGVNLEERLAQTKSSPKPRVHVVRPDMTQYRYTQGRPSEQRDSYHEQPEYEGAPSPELTGYVDNSYAQGDHSVDSNAIFYDPSSPFFGMDPQLVGFMQKHNVVMDDGAVLNVNAMKEKAAMEQKPRKQFQPPCGFTRCQFISIMVLGILFVILLIVALTAGLVFGLRVIRPSYPRAQPWWRRTQMYYINVATWANDVGGPTGRLADVIPRMTYLSVQIGATSVVLTELLASDVNGVSNWTQVNSQVAAPDEAISSLLPRLVTQSKQPRGPLQKGDPIHILLGMPLYATSDRHTWFQQSRLASMTRFSTFYIWRTEPPVTPQELRYFSFDTTRKAYYRHVHGNPNSPLLNLTDPQVQTELKNVIQFWRQHLNIEGVVIINSTNVIPTMMPAIRTILNQPSDQKFIWFADDPRTDATLNLGDRVCFFTININRRVPTRADDLTAQIVTAMNDTRLVTCSPIWRVAQLSDDNKDYRTVQQIAHFLPGAFLMMAGQEVDISSGNTDLIQWSYKQFNDFSTYWPTNRLLSDEGFDRLQQWRKYWMASSAVSLLATGINTGRLMVIQPRLNENVLTIYRVHRDTRDRVYFVVSFETLNTVIQFSSIFFDLTTPTVEVSYDSKGTYSGRRKFGATILVNNEVLLLHYF</sequence>
<keyword evidence="2" id="KW-1133">Transmembrane helix</keyword>
<dbReference type="Pfam" id="PF00128">
    <property type="entry name" value="Alpha-amylase"/>
    <property type="match status" value="1"/>
</dbReference>
<feature type="region of interest" description="Disordered" evidence="1">
    <location>
        <begin position="55"/>
        <end position="95"/>
    </location>
</feature>
<dbReference type="PANTHER" id="PTHR10357">
    <property type="entry name" value="ALPHA-AMYLASE FAMILY MEMBER"/>
    <property type="match status" value="1"/>
</dbReference>
<dbReference type="InterPro" id="IPR017853">
    <property type="entry name" value="GH"/>
</dbReference>
<feature type="domain" description="Glycosyl hydrolase family 13 catalytic" evidence="3">
    <location>
        <begin position="307"/>
        <end position="407"/>
    </location>
</feature>
<dbReference type="EMBL" id="JTDF01004781">
    <property type="protein sequence ID" value="KAF8566677.1"/>
    <property type="molecule type" value="Genomic_DNA"/>
</dbReference>
<dbReference type="GO" id="GO:0009313">
    <property type="term" value="P:oligosaccharide catabolic process"/>
    <property type="evidence" value="ECO:0007669"/>
    <property type="project" value="TreeGrafter"/>
</dbReference>
<organism evidence="4 5">
    <name type="scientific">Paragonimus westermani</name>
    <dbReference type="NCBI Taxonomy" id="34504"/>
    <lineage>
        <taxon>Eukaryota</taxon>
        <taxon>Metazoa</taxon>
        <taxon>Spiralia</taxon>
        <taxon>Lophotrochozoa</taxon>
        <taxon>Platyhelminthes</taxon>
        <taxon>Trematoda</taxon>
        <taxon>Digenea</taxon>
        <taxon>Plagiorchiida</taxon>
        <taxon>Troglotremata</taxon>
        <taxon>Troglotrematidae</taxon>
        <taxon>Paragonimus</taxon>
    </lineage>
</organism>
<keyword evidence="2" id="KW-0472">Membrane</keyword>
<evidence type="ECO:0000313" key="4">
    <source>
        <dbReference type="EMBL" id="KAF8566677.1"/>
    </source>
</evidence>
<protein>
    <recommendedName>
        <fullName evidence="3">Glycosyl hydrolase family 13 catalytic domain-containing protein</fullName>
    </recommendedName>
</protein>
<dbReference type="SUPFAM" id="SSF51445">
    <property type="entry name" value="(Trans)glycosidases"/>
    <property type="match status" value="1"/>
</dbReference>
<dbReference type="Gene3D" id="3.90.400.10">
    <property type="entry name" value="Oligo-1,6-glucosidase, Domain 2"/>
    <property type="match status" value="1"/>
</dbReference>
<dbReference type="Gene3D" id="3.20.20.80">
    <property type="entry name" value="Glycosidases"/>
    <property type="match status" value="1"/>
</dbReference>
<proteinExistence type="predicted"/>
<evidence type="ECO:0000256" key="1">
    <source>
        <dbReference type="SAM" id="MobiDB-lite"/>
    </source>
</evidence>
<dbReference type="Proteomes" id="UP000699462">
    <property type="component" value="Unassembled WGS sequence"/>
</dbReference>
<evidence type="ECO:0000256" key="2">
    <source>
        <dbReference type="SAM" id="Phobius"/>
    </source>
</evidence>
<accession>A0A8T0DIW0</accession>
<dbReference type="GO" id="GO:0004556">
    <property type="term" value="F:alpha-amylase activity"/>
    <property type="evidence" value="ECO:0007669"/>
    <property type="project" value="TreeGrafter"/>
</dbReference>
<keyword evidence="5" id="KW-1185">Reference proteome</keyword>
<dbReference type="AlphaFoldDB" id="A0A8T0DIW0"/>
<feature type="transmembrane region" description="Helical" evidence="2">
    <location>
        <begin position="170"/>
        <end position="196"/>
    </location>
</feature>
<comment type="caution">
    <text evidence="4">The sequence shown here is derived from an EMBL/GenBank/DDBJ whole genome shotgun (WGS) entry which is preliminary data.</text>
</comment>
<name>A0A8T0DIW0_9TREM</name>